<keyword evidence="7" id="KW-1185">Reference proteome</keyword>
<dbReference type="PANTHER" id="PTHR35863">
    <property type="entry name" value="COBALT-PRECORRIN-5B C(1)-METHYLTRANSFERASE"/>
    <property type="match status" value="1"/>
</dbReference>
<comment type="caution">
    <text evidence="6">The sequence shown here is derived from an EMBL/GenBank/DDBJ whole genome shotgun (WGS) entry which is preliminary data.</text>
</comment>
<dbReference type="Pfam" id="PF01888">
    <property type="entry name" value="CbiD"/>
    <property type="match status" value="1"/>
</dbReference>
<accession>A0A7J0BVF1</accession>
<dbReference type="HAMAP" id="MF_00787">
    <property type="entry name" value="CbiD"/>
    <property type="match status" value="1"/>
</dbReference>
<dbReference type="NCBIfam" id="TIGR00312">
    <property type="entry name" value="cbiD"/>
    <property type="match status" value="1"/>
</dbReference>
<dbReference type="EC" id="2.1.1.195" evidence="5"/>
<dbReference type="PIRSF" id="PIRSF026782">
    <property type="entry name" value="CbiD"/>
    <property type="match status" value="1"/>
</dbReference>
<comment type="pathway">
    <text evidence="5">Cofactor biosynthesis; adenosylcobalamin biosynthesis; cob(II)yrinate a,c-diamide from sirohydrochlorin (anaerobic route): step 6/10.</text>
</comment>
<comment type="similarity">
    <text evidence="5">Belongs to the CbiD family.</text>
</comment>
<keyword evidence="3 5" id="KW-0808">Transferase</keyword>
<keyword evidence="1 5" id="KW-0169">Cobalamin biosynthesis</keyword>
<dbReference type="EMBL" id="BLVP01000008">
    <property type="protein sequence ID" value="GFM37135.1"/>
    <property type="molecule type" value="Genomic_DNA"/>
</dbReference>
<dbReference type="PANTHER" id="PTHR35863:SF1">
    <property type="entry name" value="COBALT-PRECORRIN-5B C(1)-METHYLTRANSFERASE"/>
    <property type="match status" value="1"/>
</dbReference>
<evidence type="ECO:0000313" key="6">
    <source>
        <dbReference type="EMBL" id="GFM37135.1"/>
    </source>
</evidence>
<dbReference type="GO" id="GO:0008168">
    <property type="term" value="F:methyltransferase activity"/>
    <property type="evidence" value="ECO:0007669"/>
    <property type="project" value="UniProtKB-UniRule"/>
</dbReference>
<dbReference type="Proteomes" id="UP000503820">
    <property type="component" value="Unassembled WGS sequence"/>
</dbReference>
<evidence type="ECO:0000256" key="4">
    <source>
        <dbReference type="ARBA" id="ARBA00022691"/>
    </source>
</evidence>
<dbReference type="UniPathway" id="UPA00148">
    <property type="reaction ID" value="UER00227"/>
</dbReference>
<dbReference type="InterPro" id="IPR002748">
    <property type="entry name" value="CbiD"/>
</dbReference>
<sequence>MTPYPDTSRQHEAAMQAGLREGFTTGTAASAAAAAALRLLLTGKEAACVNVALPPFPAHEGEVVRRLDVAVAFCRLENAGGARSAVAGVVKDGGDDPDATHGAMIEAHVCLSQGGEYGDSPDFPDSEAAPARAGVPGLITLEGGTGVGRVTLPGLPVPVGEAAINPQPRLQIAAAVEEECRAAGYAGRVRVRIVVPDGAERARHTLNGRLGIVGGISVLGTRGTVKPFSHSSWRATITQGMDVARAAGCGGIGLSTGRRSERLLMGVYPLWPERAFIQAADFVAFSLGQAAARGFEHIAWGCFFGKLVKLAQGHAYTHAQTAPLDFALLAGWCADAGLRAGAVREVAAANTARQVLEIVEREGALQQVLPPVTERARKCARHWTGGTDVAVHVFDFDGRLLTQVVA</sequence>
<dbReference type="Gene3D" id="3.30.2110.10">
    <property type="entry name" value="CbiD-like"/>
    <property type="match status" value="1"/>
</dbReference>
<name>A0A7J0BVF1_9BACT</name>
<comment type="function">
    <text evidence="5">Catalyzes the methylation of C-1 in cobalt-precorrin-5B to form cobalt-precorrin-6A.</text>
</comment>
<dbReference type="RefSeq" id="WP_243451328.1">
    <property type="nucleotide sequence ID" value="NZ_BLVP01000008.1"/>
</dbReference>
<dbReference type="GO" id="GO:0019251">
    <property type="term" value="P:anaerobic cobalamin biosynthetic process"/>
    <property type="evidence" value="ECO:0007669"/>
    <property type="project" value="UniProtKB-UniRule"/>
</dbReference>
<evidence type="ECO:0000313" key="7">
    <source>
        <dbReference type="Proteomes" id="UP000503820"/>
    </source>
</evidence>
<reference evidence="6 7" key="1">
    <citation type="submission" date="2020-05" db="EMBL/GenBank/DDBJ databases">
        <title>Draft genome sequence of Desulfovibrio psychrotolerans JS1T.</title>
        <authorList>
            <person name="Ueno A."/>
            <person name="Tamazawa S."/>
            <person name="Tamamura S."/>
            <person name="Murakami T."/>
            <person name="Kiyama T."/>
            <person name="Inomata H."/>
            <person name="Amano Y."/>
            <person name="Miyakawa K."/>
            <person name="Tamaki H."/>
            <person name="Naganuma T."/>
            <person name="Kaneko K."/>
        </authorList>
    </citation>
    <scope>NUCLEOTIDE SEQUENCE [LARGE SCALE GENOMIC DNA]</scope>
    <source>
        <strain evidence="6 7">JS1</strain>
    </source>
</reference>
<gene>
    <name evidence="5 6" type="primary">cbiD</name>
    <name evidence="6" type="ORF">DSM19430T_18190</name>
</gene>
<keyword evidence="2 5" id="KW-0489">Methyltransferase</keyword>
<keyword evidence="4 5" id="KW-0949">S-adenosyl-L-methionine</keyword>
<dbReference type="AlphaFoldDB" id="A0A7J0BVF1"/>
<proteinExistence type="inferred from homology"/>
<evidence type="ECO:0000256" key="3">
    <source>
        <dbReference type="ARBA" id="ARBA00022679"/>
    </source>
</evidence>
<evidence type="ECO:0000256" key="5">
    <source>
        <dbReference type="HAMAP-Rule" id="MF_00787"/>
    </source>
</evidence>
<comment type="catalytic activity">
    <reaction evidence="5">
        <text>Co-precorrin-5B + S-adenosyl-L-methionine = Co-precorrin-6A + S-adenosyl-L-homocysteine</text>
        <dbReference type="Rhea" id="RHEA:26285"/>
        <dbReference type="ChEBI" id="CHEBI:57856"/>
        <dbReference type="ChEBI" id="CHEBI:59789"/>
        <dbReference type="ChEBI" id="CHEBI:60063"/>
        <dbReference type="ChEBI" id="CHEBI:60064"/>
        <dbReference type="EC" id="2.1.1.195"/>
    </reaction>
</comment>
<organism evidence="6 7">
    <name type="scientific">Desulfovibrio psychrotolerans</name>
    <dbReference type="NCBI Taxonomy" id="415242"/>
    <lineage>
        <taxon>Bacteria</taxon>
        <taxon>Pseudomonadati</taxon>
        <taxon>Thermodesulfobacteriota</taxon>
        <taxon>Desulfovibrionia</taxon>
        <taxon>Desulfovibrionales</taxon>
        <taxon>Desulfovibrionaceae</taxon>
        <taxon>Desulfovibrio</taxon>
    </lineage>
</organism>
<dbReference type="InterPro" id="IPR036074">
    <property type="entry name" value="CbiD_sf"/>
</dbReference>
<dbReference type="SUPFAM" id="SSF111342">
    <property type="entry name" value="CbiD-like"/>
    <property type="match status" value="1"/>
</dbReference>
<evidence type="ECO:0000256" key="2">
    <source>
        <dbReference type="ARBA" id="ARBA00022603"/>
    </source>
</evidence>
<dbReference type="GO" id="GO:0032259">
    <property type="term" value="P:methylation"/>
    <property type="evidence" value="ECO:0007669"/>
    <property type="project" value="UniProtKB-KW"/>
</dbReference>
<evidence type="ECO:0000256" key="1">
    <source>
        <dbReference type="ARBA" id="ARBA00022573"/>
    </source>
</evidence>
<protein>
    <recommendedName>
        <fullName evidence="5">Cobalt-precorrin-5B C(1)-methyltransferase</fullName>
        <ecNumber evidence="5">2.1.1.195</ecNumber>
    </recommendedName>
    <alternativeName>
        <fullName evidence="5">Cobalt-precorrin-6A synthase</fullName>
    </alternativeName>
</protein>